<feature type="region of interest" description="Disordered" evidence="1">
    <location>
        <begin position="1"/>
        <end position="31"/>
    </location>
</feature>
<organism evidence="2 3">
    <name type="scientific">Rattus norvegicus</name>
    <name type="common">Rat</name>
    <dbReference type="NCBI Taxonomy" id="10116"/>
    <lineage>
        <taxon>Eukaryota</taxon>
        <taxon>Metazoa</taxon>
        <taxon>Chordata</taxon>
        <taxon>Craniata</taxon>
        <taxon>Vertebrata</taxon>
        <taxon>Euteleostomi</taxon>
        <taxon>Mammalia</taxon>
        <taxon>Eutheria</taxon>
        <taxon>Euarchontoglires</taxon>
        <taxon>Glires</taxon>
        <taxon>Rodentia</taxon>
        <taxon>Myomorpha</taxon>
        <taxon>Muroidea</taxon>
        <taxon>Muridae</taxon>
        <taxon>Murinae</taxon>
        <taxon>Rattus</taxon>
    </lineage>
</organism>
<reference evidence="3" key="1">
    <citation type="submission" date="2005-09" db="EMBL/GenBank/DDBJ databases">
        <authorList>
            <person name="Mural R.J."/>
            <person name="Li P.W."/>
            <person name="Adams M.D."/>
            <person name="Amanatides P.G."/>
            <person name="Baden-Tillson H."/>
            <person name="Barnstead M."/>
            <person name="Chin S.H."/>
            <person name="Dew I."/>
            <person name="Evans C.A."/>
            <person name="Ferriera S."/>
            <person name="Flanigan M."/>
            <person name="Fosler C."/>
            <person name="Glodek A."/>
            <person name="Gu Z."/>
            <person name="Holt R.A."/>
            <person name="Jennings D."/>
            <person name="Kraft C.L."/>
            <person name="Lu F."/>
            <person name="Nguyen T."/>
            <person name="Nusskern D.R."/>
            <person name="Pfannkoch C.M."/>
            <person name="Sitter C."/>
            <person name="Sutton G.G."/>
            <person name="Venter J.C."/>
            <person name="Wang Z."/>
            <person name="Woodage T."/>
            <person name="Zheng X.H."/>
            <person name="Zhong F."/>
        </authorList>
    </citation>
    <scope>NUCLEOTIDE SEQUENCE [LARGE SCALE GENOMIC DNA]</scope>
    <source>
        <strain>BN</strain>
        <strain evidence="3">Sprague-Dawley</strain>
    </source>
</reference>
<name>A6KAW0_RAT</name>
<dbReference type="EMBL" id="CH474032">
    <property type="protein sequence ID" value="EDL94018.1"/>
    <property type="molecule type" value="Genomic_DNA"/>
</dbReference>
<protein>
    <submittedName>
        <fullName evidence="2">RCG63248</fullName>
    </submittedName>
</protein>
<gene>
    <name evidence="2" type="ORF">rCG_63248</name>
</gene>
<proteinExistence type="predicted"/>
<accession>A6KAW0</accession>
<dbReference type="AlphaFoldDB" id="A6KAW0"/>
<evidence type="ECO:0000313" key="3">
    <source>
        <dbReference type="Proteomes" id="UP000234681"/>
    </source>
</evidence>
<evidence type="ECO:0000313" key="2">
    <source>
        <dbReference type="EMBL" id="EDL94018.1"/>
    </source>
</evidence>
<sequence>MLTVPQGRMSWQPQYHTEGPGGPGAAAALQSSGVTRETVLISAEACSRDRVEDLTARSRASQQKLSCHRRCHHHLKDGLPASEDLIKKVPHRMARQLGSELRVAHPHHDDRRE</sequence>
<evidence type="ECO:0000256" key="1">
    <source>
        <dbReference type="SAM" id="MobiDB-lite"/>
    </source>
</evidence>
<dbReference type="Proteomes" id="UP000234681">
    <property type="component" value="Chromosome 17"/>
</dbReference>